<reference evidence="2 3" key="1">
    <citation type="submission" date="2020-11" db="EMBL/GenBank/DDBJ databases">
        <title>Arthrobacter antarcticus sp. nov., isolated from Antarctic Soil.</title>
        <authorList>
            <person name="Li J."/>
        </authorList>
    </citation>
    <scope>NUCLEOTIDE SEQUENCE [LARGE SCALE GENOMIC DNA]</scope>
    <source>
        <strain evidence="2 3">Z1-20</strain>
    </source>
</reference>
<name>A0A931CU26_9MICC</name>
<dbReference type="Proteomes" id="UP000655366">
    <property type="component" value="Unassembled WGS sequence"/>
</dbReference>
<dbReference type="Gene3D" id="3.20.20.190">
    <property type="entry name" value="Phosphatidylinositol (PI) phosphodiesterase"/>
    <property type="match status" value="1"/>
</dbReference>
<dbReference type="SUPFAM" id="SSF51695">
    <property type="entry name" value="PLC-like phosphodiesterases"/>
    <property type="match status" value="1"/>
</dbReference>
<dbReference type="InterPro" id="IPR030395">
    <property type="entry name" value="GP_PDE_dom"/>
</dbReference>
<dbReference type="InterPro" id="IPR017946">
    <property type="entry name" value="PLC-like_Pdiesterase_TIM-brl"/>
</dbReference>
<protein>
    <submittedName>
        <fullName evidence="2">Glycerophosphodiester phosphodiesterase</fullName>
    </submittedName>
</protein>
<feature type="domain" description="GP-PDE" evidence="1">
    <location>
        <begin position="11"/>
        <end position="248"/>
    </location>
</feature>
<dbReference type="CDD" id="cd08561">
    <property type="entry name" value="GDPD_cytoplasmic_ScUgpQ2_like"/>
    <property type="match status" value="1"/>
</dbReference>
<evidence type="ECO:0000313" key="3">
    <source>
        <dbReference type="Proteomes" id="UP000655366"/>
    </source>
</evidence>
<organism evidence="2 3">
    <name type="scientific">Arthrobacter terrae</name>
    <dbReference type="NCBI Taxonomy" id="2935737"/>
    <lineage>
        <taxon>Bacteria</taxon>
        <taxon>Bacillati</taxon>
        <taxon>Actinomycetota</taxon>
        <taxon>Actinomycetes</taxon>
        <taxon>Micrococcales</taxon>
        <taxon>Micrococcaceae</taxon>
        <taxon>Arthrobacter</taxon>
    </lineage>
</organism>
<dbReference type="GO" id="GO:0006629">
    <property type="term" value="P:lipid metabolic process"/>
    <property type="evidence" value="ECO:0007669"/>
    <property type="project" value="InterPro"/>
</dbReference>
<evidence type="ECO:0000313" key="2">
    <source>
        <dbReference type="EMBL" id="MBG0739853.1"/>
    </source>
</evidence>
<keyword evidence="3" id="KW-1185">Reference proteome</keyword>
<comment type="caution">
    <text evidence="2">The sequence shown here is derived from an EMBL/GenBank/DDBJ whole genome shotgun (WGS) entry which is preliminary data.</text>
</comment>
<dbReference type="AlphaFoldDB" id="A0A931CU26"/>
<dbReference type="RefSeq" id="WP_196396798.1">
    <property type="nucleotide sequence ID" value="NZ_JADNYM010000012.1"/>
</dbReference>
<accession>A0A931CU26</accession>
<dbReference type="EMBL" id="JADNYM010000012">
    <property type="protein sequence ID" value="MBG0739853.1"/>
    <property type="molecule type" value="Genomic_DNA"/>
</dbReference>
<gene>
    <name evidence="2" type="ORF">IV500_10695</name>
</gene>
<sequence length="255" mass="27759">MVKPFLASDVPAAFAHRGFSRRGLENSLPAFRAAVELGFSYVETDVHTTADGVLLVFHDSTLARVTDGAGEISALTAEQVSRARIGGKEAIPTFAELVAALPGIRMNLDVKDAGSAPALAAAIEEFGLHERVCVASFSDRRRRAVLKRLSRPVTSSAGRSLLAAFIFLGPWLPHPLLRRILRDVDCIQVPVRYRGIRVVTGKSVATAHALGLKLHVWTINDPAQMHALFELGVDGIMTDRADLLAEVMRERGYWD</sequence>
<dbReference type="PROSITE" id="PS51704">
    <property type="entry name" value="GP_PDE"/>
    <property type="match status" value="1"/>
</dbReference>
<dbReference type="GO" id="GO:0008081">
    <property type="term" value="F:phosphoric diester hydrolase activity"/>
    <property type="evidence" value="ECO:0007669"/>
    <property type="project" value="InterPro"/>
</dbReference>
<proteinExistence type="predicted"/>
<dbReference type="PANTHER" id="PTHR43805">
    <property type="entry name" value="GLYCEROPHOSPHORYL DIESTER PHOSPHODIESTERASE"/>
    <property type="match status" value="1"/>
</dbReference>
<dbReference type="Pfam" id="PF03009">
    <property type="entry name" value="GDPD"/>
    <property type="match status" value="1"/>
</dbReference>
<dbReference type="PANTHER" id="PTHR43805:SF1">
    <property type="entry name" value="GP-PDE DOMAIN-CONTAINING PROTEIN"/>
    <property type="match status" value="1"/>
</dbReference>
<evidence type="ECO:0000259" key="1">
    <source>
        <dbReference type="PROSITE" id="PS51704"/>
    </source>
</evidence>